<evidence type="ECO:0000313" key="2">
    <source>
        <dbReference type="EnsemblMetazoa" id="ASIC003713-PA"/>
    </source>
</evidence>
<proteinExistence type="predicted"/>
<evidence type="ECO:0000313" key="3">
    <source>
        <dbReference type="Proteomes" id="UP000030765"/>
    </source>
</evidence>
<dbReference type="EMBL" id="KE524785">
    <property type="protein sequence ID" value="KFB36545.1"/>
    <property type="molecule type" value="Genomic_DNA"/>
</dbReference>
<reference evidence="1 3" key="1">
    <citation type="journal article" date="2014" name="BMC Genomics">
        <title>Genome sequence of Anopheles sinensis provides insight into genetics basis of mosquito competence for malaria parasites.</title>
        <authorList>
            <person name="Zhou D."/>
            <person name="Zhang D."/>
            <person name="Ding G."/>
            <person name="Shi L."/>
            <person name="Hou Q."/>
            <person name="Ye Y."/>
            <person name="Xu Y."/>
            <person name="Zhou H."/>
            <person name="Xiong C."/>
            <person name="Li S."/>
            <person name="Yu J."/>
            <person name="Hong S."/>
            <person name="Yu X."/>
            <person name="Zou P."/>
            <person name="Chen C."/>
            <person name="Chang X."/>
            <person name="Wang W."/>
            <person name="Lv Y."/>
            <person name="Sun Y."/>
            <person name="Ma L."/>
            <person name="Shen B."/>
            <person name="Zhu C."/>
        </authorList>
    </citation>
    <scope>NUCLEOTIDE SEQUENCE [LARGE SCALE GENOMIC DNA]</scope>
</reference>
<reference evidence="2" key="2">
    <citation type="submission" date="2020-05" db="UniProtKB">
        <authorList>
            <consortium name="EnsemblMetazoa"/>
        </authorList>
    </citation>
    <scope>IDENTIFICATION</scope>
</reference>
<name>A0A084VF01_ANOSI</name>
<dbReference type="EMBL" id="ATLV01012360">
    <property type="status" value="NOT_ANNOTATED_CDS"/>
    <property type="molecule type" value="Genomic_DNA"/>
</dbReference>
<sequence length="96" mass="11012">MFPNRQRLDTKDIVKRKTCEGQSIGHRCQYVTETTQRCSRRNKRSFVHTVPVTTTSSEPEKYVPPHIKEDQTKVLGPYGCDNLLLGSYRMAHGSES</sequence>
<keyword evidence="3" id="KW-1185">Reference proteome</keyword>
<dbReference type="VEuPathDB" id="VectorBase:ASIS008658"/>
<accession>A0A084VF01</accession>
<gene>
    <name evidence="1" type="ORF">ZHAS_00003713</name>
</gene>
<dbReference type="AlphaFoldDB" id="A0A084VF01"/>
<dbReference type="VEuPathDB" id="VectorBase:ASIC003713"/>
<dbReference type="Proteomes" id="UP000030765">
    <property type="component" value="Unassembled WGS sequence"/>
</dbReference>
<evidence type="ECO:0000313" key="1">
    <source>
        <dbReference type="EMBL" id="KFB36545.1"/>
    </source>
</evidence>
<organism evidence="2 3">
    <name type="scientific">Anopheles sinensis</name>
    <name type="common">Mosquito</name>
    <dbReference type="NCBI Taxonomy" id="74873"/>
    <lineage>
        <taxon>Eukaryota</taxon>
        <taxon>Metazoa</taxon>
        <taxon>Ecdysozoa</taxon>
        <taxon>Arthropoda</taxon>
        <taxon>Hexapoda</taxon>
        <taxon>Insecta</taxon>
        <taxon>Pterygota</taxon>
        <taxon>Neoptera</taxon>
        <taxon>Endopterygota</taxon>
        <taxon>Diptera</taxon>
        <taxon>Nematocera</taxon>
        <taxon>Culicoidea</taxon>
        <taxon>Culicidae</taxon>
        <taxon>Anophelinae</taxon>
        <taxon>Anopheles</taxon>
    </lineage>
</organism>
<protein>
    <submittedName>
        <fullName evidence="1">AGAP007668-PA-like protein</fullName>
    </submittedName>
</protein>
<dbReference type="EnsemblMetazoa" id="ASIC003713-RA">
    <property type="protein sequence ID" value="ASIC003713-PA"/>
    <property type="gene ID" value="ASIC003713"/>
</dbReference>